<dbReference type="GO" id="GO:0005212">
    <property type="term" value="F:structural constituent of eye lens"/>
    <property type="evidence" value="ECO:0007669"/>
    <property type="project" value="TreeGrafter"/>
</dbReference>
<dbReference type="InterPro" id="IPR011024">
    <property type="entry name" value="G_crystallin-like"/>
</dbReference>
<evidence type="ECO:0000259" key="3">
    <source>
        <dbReference type="PROSITE" id="PS50915"/>
    </source>
</evidence>
<dbReference type="Pfam" id="PF00030">
    <property type="entry name" value="Crystall"/>
    <property type="match status" value="2"/>
</dbReference>
<name>A0A4W4G9C1_ELEEL</name>
<dbReference type="GO" id="GO:0007601">
    <property type="term" value="P:visual perception"/>
    <property type="evidence" value="ECO:0007669"/>
    <property type="project" value="TreeGrafter"/>
</dbReference>
<dbReference type="GO" id="GO:0002088">
    <property type="term" value="P:lens development in camera-type eye"/>
    <property type="evidence" value="ECO:0007669"/>
    <property type="project" value="TreeGrafter"/>
</dbReference>
<feature type="domain" description="Beta/gamma crystallin 'Greek key'" evidence="3">
    <location>
        <begin position="46"/>
        <end position="88"/>
    </location>
</feature>
<evidence type="ECO:0000313" key="4">
    <source>
        <dbReference type="Ensembl" id="ENSEEEP00000032977.2"/>
    </source>
</evidence>
<dbReference type="PANTHER" id="PTHR11818:SF62">
    <property type="entry name" value="CRYGM2B PROTEIN-RELATED"/>
    <property type="match status" value="1"/>
</dbReference>
<proteinExistence type="inferred from homology"/>
<evidence type="ECO:0000313" key="5">
    <source>
        <dbReference type="Proteomes" id="UP000314983"/>
    </source>
</evidence>
<keyword evidence="2" id="KW-0677">Repeat</keyword>
<dbReference type="SUPFAM" id="SSF49695">
    <property type="entry name" value="gamma-Crystallin-like"/>
    <property type="match status" value="1"/>
</dbReference>
<reference evidence="5" key="2">
    <citation type="journal article" date="2017" name="Sci. Adv.">
        <title>A tail of two voltages: Proteomic comparison of the three electric organs of the electric eel.</title>
        <authorList>
            <person name="Traeger L.L."/>
            <person name="Sabat G."/>
            <person name="Barrett-Wilt G.A."/>
            <person name="Wells G.B."/>
            <person name="Sussman M.R."/>
        </authorList>
    </citation>
    <scope>NUCLEOTIDE SEQUENCE [LARGE SCALE GENOMIC DNA]</scope>
</reference>
<organism evidence="4 5">
    <name type="scientific">Electrophorus electricus</name>
    <name type="common">Electric eel</name>
    <name type="synonym">Gymnotus electricus</name>
    <dbReference type="NCBI Taxonomy" id="8005"/>
    <lineage>
        <taxon>Eukaryota</taxon>
        <taxon>Metazoa</taxon>
        <taxon>Chordata</taxon>
        <taxon>Craniata</taxon>
        <taxon>Vertebrata</taxon>
        <taxon>Euteleostomi</taxon>
        <taxon>Actinopterygii</taxon>
        <taxon>Neopterygii</taxon>
        <taxon>Teleostei</taxon>
        <taxon>Ostariophysi</taxon>
        <taxon>Gymnotiformes</taxon>
        <taxon>Gymnotoidei</taxon>
        <taxon>Gymnotidae</taxon>
        <taxon>Electrophorus</taxon>
    </lineage>
</organism>
<accession>A0A4W4G9C1</accession>
<dbReference type="PANTHER" id="PTHR11818">
    <property type="entry name" value="BETA/GAMMA CRYSTALLIN"/>
    <property type="match status" value="1"/>
</dbReference>
<sequence length="214" mass="25867">MGSIQHFCWNIIFYEELKGHSYEWTSDCSDMAPFLARCHSCRVESGCWMVYDRPNFMGNQYFVRRGEYADYMSMWGMSEWVKSCRLIPMNFMGQMMEIMVDCDPVTEHYHWSSGFMSCHVLDGLWPMYKLPHYRGRMWYFWPVEYRLFRHWGGRRFMGKRCIMDSCQDKSCGEKLSTDEEVENSKHKLHVHERNCSYVLAWNKEITDRYSTEIK</sequence>
<gene>
    <name evidence="4" type="primary">LOC113587142</name>
</gene>
<dbReference type="PRINTS" id="PR01367">
    <property type="entry name" value="BGCRYSTALLIN"/>
</dbReference>
<comment type="similarity">
    <text evidence="1">Belongs to the beta/gamma-crystallin family.</text>
</comment>
<dbReference type="Proteomes" id="UP000314983">
    <property type="component" value="Chromosome 6"/>
</dbReference>
<dbReference type="GeneTree" id="ENSGT00940000163149"/>
<dbReference type="InterPro" id="IPR050252">
    <property type="entry name" value="Beta/Gamma-Crystallin"/>
</dbReference>
<keyword evidence="5" id="KW-1185">Reference proteome</keyword>
<protein>
    <recommendedName>
        <fullName evidence="3">Beta/gamma crystallin 'Greek key' domain-containing protein</fullName>
    </recommendedName>
</protein>
<dbReference type="FunFam" id="2.60.20.10:FF:000001">
    <property type="entry name" value="Crystallin gamma S"/>
    <property type="match status" value="1"/>
</dbReference>
<dbReference type="Gene3D" id="2.60.20.10">
    <property type="entry name" value="Crystallins"/>
    <property type="match status" value="2"/>
</dbReference>
<dbReference type="InterPro" id="IPR001064">
    <property type="entry name" value="Beta/gamma_crystallin"/>
</dbReference>
<dbReference type="AlphaFoldDB" id="A0A4W4G9C1"/>
<evidence type="ECO:0000256" key="1">
    <source>
        <dbReference type="ARBA" id="ARBA00009646"/>
    </source>
</evidence>
<evidence type="ECO:0000256" key="2">
    <source>
        <dbReference type="ARBA" id="ARBA00022737"/>
    </source>
</evidence>
<reference evidence="5" key="1">
    <citation type="journal article" date="2014" name="Science">
        <title>Nonhuman genetics. Genomic basis for the convergent evolution of electric organs.</title>
        <authorList>
            <person name="Gallant J.R."/>
            <person name="Traeger L.L."/>
            <person name="Volkening J.D."/>
            <person name="Moffett H."/>
            <person name="Chen P.H."/>
            <person name="Novina C.D."/>
            <person name="Phillips G.N.Jr."/>
            <person name="Anand R."/>
            <person name="Wells G.B."/>
            <person name="Pinch M."/>
            <person name="Guth R."/>
            <person name="Unguez G.A."/>
            <person name="Albert J.S."/>
            <person name="Zakon H.H."/>
            <person name="Samanta M.P."/>
            <person name="Sussman M.R."/>
        </authorList>
    </citation>
    <scope>NUCLEOTIDE SEQUENCE [LARGE SCALE GENOMIC DNA]</scope>
</reference>
<reference evidence="4" key="5">
    <citation type="submission" date="2025-09" db="UniProtKB">
        <authorList>
            <consortium name="Ensembl"/>
        </authorList>
    </citation>
    <scope>IDENTIFICATION</scope>
</reference>
<reference evidence="4" key="4">
    <citation type="submission" date="2025-08" db="UniProtKB">
        <authorList>
            <consortium name="Ensembl"/>
        </authorList>
    </citation>
    <scope>IDENTIFICATION</scope>
</reference>
<dbReference type="Ensembl" id="ENSEEET00000033369.2">
    <property type="protein sequence ID" value="ENSEEEP00000032977.2"/>
    <property type="gene ID" value="ENSEEEG00000015697.2"/>
</dbReference>
<dbReference type="PROSITE" id="PS50915">
    <property type="entry name" value="CRYSTALLIN_BETA_GAMMA"/>
    <property type="match status" value="1"/>
</dbReference>
<dbReference type="SMART" id="SM00247">
    <property type="entry name" value="XTALbg"/>
    <property type="match status" value="2"/>
</dbReference>
<reference evidence="4" key="3">
    <citation type="submission" date="2020-05" db="EMBL/GenBank/DDBJ databases">
        <title>Electrophorus electricus (electric eel) genome, fEleEle1, primary haplotype.</title>
        <authorList>
            <person name="Myers G."/>
            <person name="Meyer A."/>
            <person name="Fedrigo O."/>
            <person name="Formenti G."/>
            <person name="Rhie A."/>
            <person name="Tracey A."/>
            <person name="Sims Y."/>
            <person name="Jarvis E.D."/>
        </authorList>
    </citation>
    <scope>NUCLEOTIDE SEQUENCE [LARGE SCALE GENOMIC DNA]</scope>
</reference>